<evidence type="ECO:0000313" key="1">
    <source>
        <dbReference type="EMBL" id="KAJ7755586.1"/>
    </source>
</evidence>
<comment type="caution">
    <text evidence="1">The sequence shown here is derived from an EMBL/GenBank/DDBJ whole genome shotgun (WGS) entry which is preliminary data.</text>
</comment>
<dbReference type="EMBL" id="JARKIB010000049">
    <property type="protein sequence ID" value="KAJ7755586.1"/>
    <property type="molecule type" value="Genomic_DNA"/>
</dbReference>
<protein>
    <submittedName>
        <fullName evidence="1">Uncharacterized protein</fullName>
    </submittedName>
</protein>
<organism evidence="1 2">
    <name type="scientific">Mycena metata</name>
    <dbReference type="NCBI Taxonomy" id="1033252"/>
    <lineage>
        <taxon>Eukaryota</taxon>
        <taxon>Fungi</taxon>
        <taxon>Dikarya</taxon>
        <taxon>Basidiomycota</taxon>
        <taxon>Agaricomycotina</taxon>
        <taxon>Agaricomycetes</taxon>
        <taxon>Agaricomycetidae</taxon>
        <taxon>Agaricales</taxon>
        <taxon>Marasmiineae</taxon>
        <taxon>Mycenaceae</taxon>
        <taxon>Mycena</taxon>
    </lineage>
</organism>
<keyword evidence="2" id="KW-1185">Reference proteome</keyword>
<evidence type="ECO:0000313" key="2">
    <source>
        <dbReference type="Proteomes" id="UP001215598"/>
    </source>
</evidence>
<dbReference type="AlphaFoldDB" id="A0AAD7J2R1"/>
<accession>A0AAD7J2R1</accession>
<reference evidence="1" key="1">
    <citation type="submission" date="2023-03" db="EMBL/GenBank/DDBJ databases">
        <title>Massive genome expansion in bonnet fungi (Mycena s.s.) driven by repeated elements and novel gene families across ecological guilds.</title>
        <authorList>
            <consortium name="Lawrence Berkeley National Laboratory"/>
            <person name="Harder C.B."/>
            <person name="Miyauchi S."/>
            <person name="Viragh M."/>
            <person name="Kuo A."/>
            <person name="Thoen E."/>
            <person name="Andreopoulos B."/>
            <person name="Lu D."/>
            <person name="Skrede I."/>
            <person name="Drula E."/>
            <person name="Henrissat B."/>
            <person name="Morin E."/>
            <person name="Kohler A."/>
            <person name="Barry K."/>
            <person name="LaButti K."/>
            <person name="Morin E."/>
            <person name="Salamov A."/>
            <person name="Lipzen A."/>
            <person name="Mereny Z."/>
            <person name="Hegedus B."/>
            <person name="Baldrian P."/>
            <person name="Stursova M."/>
            <person name="Weitz H."/>
            <person name="Taylor A."/>
            <person name="Grigoriev I.V."/>
            <person name="Nagy L.G."/>
            <person name="Martin F."/>
            <person name="Kauserud H."/>
        </authorList>
    </citation>
    <scope>NUCLEOTIDE SEQUENCE</scope>
    <source>
        <strain evidence="1">CBHHK182m</strain>
    </source>
</reference>
<sequence>MRPGKTIREDGIVPMAISSNHIAKIIRARKGPVSFHHIHDPLTNSANAGARKLALAAASANENSVFPIPDAPETSAVDTMGTPKCTTSLPKIDLPKRKTILNITAAQLAIGDKPDAHRNRLIVRRIQSGNLNRLLNSENIREWWEVMKGFTNAKQRDARVTVHQLRETFRARLNPPAIMPAHFDADLKRLHDIMSEAIPRRTADRTPEQFFTRPWELPEIEHMKRKIRNRSSKSACGIDQCSYKKIQSIPNDALLTLFNYCIMNCTGAQDWFTTLLVGILKMGKSAEDPESYRLIGLECCLLKCLTLLIDMRIRVGRSLRYSARFPERFSGEVPDA</sequence>
<proteinExistence type="predicted"/>
<gene>
    <name evidence="1" type="ORF">B0H16DRAFT_718117</name>
</gene>
<dbReference type="Proteomes" id="UP001215598">
    <property type="component" value="Unassembled WGS sequence"/>
</dbReference>
<name>A0AAD7J2R1_9AGAR</name>